<evidence type="ECO:0000313" key="2">
    <source>
        <dbReference type="Proteomes" id="UP001632038"/>
    </source>
</evidence>
<organism evidence="1 2">
    <name type="scientific">Castilleja foliolosa</name>
    <dbReference type="NCBI Taxonomy" id="1961234"/>
    <lineage>
        <taxon>Eukaryota</taxon>
        <taxon>Viridiplantae</taxon>
        <taxon>Streptophyta</taxon>
        <taxon>Embryophyta</taxon>
        <taxon>Tracheophyta</taxon>
        <taxon>Spermatophyta</taxon>
        <taxon>Magnoliopsida</taxon>
        <taxon>eudicotyledons</taxon>
        <taxon>Gunneridae</taxon>
        <taxon>Pentapetalae</taxon>
        <taxon>asterids</taxon>
        <taxon>lamiids</taxon>
        <taxon>Lamiales</taxon>
        <taxon>Orobanchaceae</taxon>
        <taxon>Pedicularideae</taxon>
        <taxon>Castillejinae</taxon>
        <taxon>Castilleja</taxon>
    </lineage>
</organism>
<evidence type="ECO:0000313" key="1">
    <source>
        <dbReference type="EMBL" id="KAL3648733.1"/>
    </source>
</evidence>
<dbReference type="Proteomes" id="UP001632038">
    <property type="component" value="Unassembled WGS sequence"/>
</dbReference>
<sequence>MKEYGVADSWSKFTVDGYFSGDLFKPLCFVEEGEVVLVVKGPCLVAYNVKERKLRDLVVDGSPGKFVDGRSFMEILVSPPATLCSR</sequence>
<dbReference type="EMBL" id="JAVIJP010000007">
    <property type="protein sequence ID" value="KAL3648733.1"/>
    <property type="molecule type" value="Genomic_DNA"/>
</dbReference>
<reference evidence="2" key="1">
    <citation type="journal article" date="2024" name="IScience">
        <title>Strigolactones Initiate the Formation of Haustorium-like Structures in Castilleja.</title>
        <authorList>
            <person name="Buerger M."/>
            <person name="Peterson D."/>
            <person name="Chory J."/>
        </authorList>
    </citation>
    <scope>NUCLEOTIDE SEQUENCE [LARGE SCALE GENOMIC DNA]</scope>
</reference>
<comment type="caution">
    <text evidence="1">The sequence shown here is derived from an EMBL/GenBank/DDBJ whole genome shotgun (WGS) entry which is preliminary data.</text>
</comment>
<name>A0ABD3E2K7_9LAMI</name>
<gene>
    <name evidence="1" type="ORF">CASFOL_005136</name>
</gene>
<keyword evidence="2" id="KW-1185">Reference proteome</keyword>
<proteinExistence type="predicted"/>
<protein>
    <submittedName>
        <fullName evidence="1">Uncharacterized protein</fullName>
    </submittedName>
</protein>
<dbReference type="AlphaFoldDB" id="A0ABD3E2K7"/>
<accession>A0ABD3E2K7</accession>